<feature type="compositionally biased region" description="Low complexity" evidence="3">
    <location>
        <begin position="845"/>
        <end position="856"/>
    </location>
</feature>
<dbReference type="InterPro" id="IPR000571">
    <property type="entry name" value="Znf_CCCH"/>
</dbReference>
<feature type="zinc finger region" description="C3H1-type" evidence="1">
    <location>
        <begin position="753"/>
        <end position="781"/>
    </location>
</feature>
<keyword evidence="1" id="KW-0479">Metal-binding</keyword>
<organism evidence="6 7">
    <name type="scientific">Symbiodinium natans</name>
    <dbReference type="NCBI Taxonomy" id="878477"/>
    <lineage>
        <taxon>Eukaryota</taxon>
        <taxon>Sar</taxon>
        <taxon>Alveolata</taxon>
        <taxon>Dinophyceae</taxon>
        <taxon>Suessiales</taxon>
        <taxon>Symbiodiniaceae</taxon>
        <taxon>Symbiodinium</taxon>
    </lineage>
</organism>
<feature type="domain" description="C3H1-type" evidence="5">
    <location>
        <begin position="753"/>
        <end position="781"/>
    </location>
</feature>
<feature type="compositionally biased region" description="Low complexity" evidence="3">
    <location>
        <begin position="3017"/>
        <end position="3072"/>
    </location>
</feature>
<evidence type="ECO:0000256" key="2">
    <source>
        <dbReference type="SAM" id="Coils"/>
    </source>
</evidence>
<feature type="coiled-coil region" evidence="2">
    <location>
        <begin position="385"/>
        <end position="412"/>
    </location>
</feature>
<feature type="region of interest" description="Disordered" evidence="3">
    <location>
        <begin position="1141"/>
        <end position="1163"/>
    </location>
</feature>
<keyword evidence="4" id="KW-0812">Transmembrane</keyword>
<feature type="transmembrane region" description="Helical" evidence="4">
    <location>
        <begin position="2980"/>
        <end position="3003"/>
    </location>
</feature>
<feature type="region of interest" description="Disordered" evidence="3">
    <location>
        <begin position="413"/>
        <end position="457"/>
    </location>
</feature>
<dbReference type="InterPro" id="IPR036397">
    <property type="entry name" value="RNaseH_sf"/>
</dbReference>
<keyword evidence="4" id="KW-0472">Membrane</keyword>
<name>A0A812KIE7_9DINO</name>
<accession>A0A812KIE7</accession>
<dbReference type="CDD" id="cd09272">
    <property type="entry name" value="RNase_HI_RT_Ty1"/>
    <property type="match status" value="1"/>
</dbReference>
<dbReference type="Gene3D" id="3.30.420.10">
    <property type="entry name" value="Ribonuclease H-like superfamily/Ribonuclease H"/>
    <property type="match status" value="1"/>
</dbReference>
<dbReference type="PANTHER" id="PTHR11439">
    <property type="entry name" value="GAG-POL-RELATED RETROTRANSPOSON"/>
    <property type="match status" value="1"/>
</dbReference>
<sequence>MDPASSLLLEASSGTDEAPMEEHGGDAVDELFAQALGSTLAAGGGGLGAEEGNNGLSGGGSGASNVANPATTGQNNGGSGTVSGPTISSSQVDGNGDTPTTVAPGTTAGAVISTGLGDGPSTVPDTAVAQSVSGPGPSASGSVLQVQEGIGAATSASTEVFQFQQSAGPSTVPGTAVAQSVSGPGPSAHIGFTSAPFPGGHFDSGTGEQYLTGQMTQWTPNNAAVQGNNPGLAFNTYEQIRALGQPLHRPEPAPTQTDWMGPMRQMLGDLLQPLTSRLDVLEQDRQSSQSSALGAVDQAALARMFAGLNLERQDSAGSQAQAALGDLQPRSSDSMRSARSHPSQELGEQETGTRTPVVVTEGPEQYTIATPPGLGQPASVANVSLDERDRELVALRVQVQQLQMQLQQVLAREAARAGETAPSAEATPPPPPPLPSSHHTPGGTRVPSGPSMATPKVFGVTAGVDTSWQAMGPAVWEVVPPPPPLPPEMRARPRALISEDSAALMPSEETARSIQDLPKLEISKGNTEDAGMILGDWLTVVKPMMAGISATAAEWWDQVTGTAYNYYDDWLAASPLKRLELRAALTLAALPADVKEEMVTIRAAQTIPMLFRLLTKYQPGGAGEKQALLRTLTAPAAVNTATDGIAGIRKWSRALTRAQELKLALPDPTLLVKALDQITAAVIAGQSLFRLSTFRLENKIDYAPTLSSAKSFAQMLLAELEMVTGSELGGRRPKVAAMETEAKGKGKGKDKGQREHGQCWNWMTPKGCRKGNACSFPHDKARMVGRCYNCSAEDHQKANCPYPTTSADTAAAKETNDKATEAKGRGKHKGKPKPIVKKVEPDEPASSTTSASSSTAQAAFLQEASELIKTMRLAASRGETDGWGLLDGGATACLRKAKSNREFQRAAPITVALATGSTQLRINDAGTLLTNDPSTSPIVAMHELIQLGTGVTWDQGGICIKVPKFGQLPVRLATGCPEVPEALALKLIEDIEQKKRDKMAFVKELRIQKEDGGGLEQEGTMVFEDPVAMKRWLQNQFLHLPEGVIDALTVPAYAKGNDCLPWSRRTRKAMMASKFIVLNLFAGKTRGFFQHYLDGKGMDGCYVIDVDLPENLLCDQMYGFLLELARSGHVKMVMGGPPDKTFEAPKQWRGNDPQDRLGRSELGPRDLRAVEKENVLILRQLVLYMVAEEARRLHNNSQAVGLVLEHKAPNNGENTEASKPEIWNWPEVQHCQAKYKLEKLEVDFGDLGHRTTKQQGLLVSHKLYFDEVSMVNCKDCGSGEEGLDPQEMTKGHEWPDGLKWAVLQLLLRLVPGGLSIHRLDTKFRQHVAQGHIPFRRDCLHCLAGGAKDGQHRRLPISEAYTISADLSGPYTVGLDEYGRVKYMCTMVYTIPVFANLEPEPMVEIPERGDQAEKPRSSEAVNEAASLLDDDGLVGVDTTSLLGEDTPDYEPDLDDERCSQLDEPLPPQAKDEEAVVLRDYGLDCEEDWNDEVGPGEWECNEEQAEAWKQYLVKAREQADSVAPQDLKLDKLQMVELTFAESLRDKTPASVVGAIGRVYSKLKMWGMHVARFHTDKGGEFLNAPVCRWLQDRGIYQTCGQGGSYKQNGRAEAAVGICKRATRTLLHGETSAKRLWPGAWRWVAERRLRRALARLGMPVKPLVPFGTVVWIRKRHWHKAEQWDDRVHKGVAIAPAQHVSRGYVVKVGNDFFTTTTLFQNAQMADTGAISAMDEVEVDAVPPRQRARGKQGLASLSVAPAALSCPGHDREQTGHSLVQAWKKADSWISGPLQETIEWLQDSLSGTKLRSVLNAILAAAFPNDTWTSSTLSVNNWLGPHRDIFNQRGTSNLLVCLSPSISIWTEVEPPFTGLGSEELVWKEVRPGLWKPGQIHRLRCGDSMRLDPRKWHASEDGEEKGPRVLAVAFSLAVHARPRVAKLRLRQREEGEADGPARQVEHTQIQYTVLDAATADRLFQERWTHEQANAHDLDPHPLQRFVDDWEGEWSPVLPPDGILPTTETVDQAASAAYEYRFRWAGLLPDPEIDPNQVLRDPSIRLDRVNPPEEGMQIDPVIQRHLVDEDDPESRRRALTDDRPDLTMATIINYRYMYDDENQLEIHQFAMMVNHTVGYEEAPHWQPLDIVIRSEVLYELQEPQQAEENEEEPPDDDEDVDQGDDEDDDPPGDGPDGPGGGGRGRSRTPEIRYEDYRNVRPRYQLRLEHSDALKMLDAAESFLVPEEAGMLYQSKNSLGTGGAATGVVGHVVASEIPIGFEADEQSDLLDGMQLGLKRLGLHEQQKLQQDLWDQSSLDEEPDTWTLKDQVTQVRAIHEQADQVEDDLRLLKSMSVETNVGGTGAPTDVFPEVFLQTKTIQQAQVLQELPAWTPAMSAEYNTIRHEKAAIEPITEQQIRVMEEDDSLIVKRIPAKMVFTRKAVSGQRKARACACGNFLQAEESSKTKQELREELYAAGIDITVLRTMLAVGARRGWKAGTTDIKGAFLNAPLLQRTKTKTERIILDPPKILSRAGIIPPYEKWLVTRALYGLDISPKSWAVFRNQQLNGRRFQSGGAWYTWQACRTDQNLWRILSEDGRLCGLVSIYVDDILGVMEDGVLQSCFSDLSQLWACSTPEYVAQGSVRFCGFDISEGSDDRRGFLLRQEAYIDEILERFESEHQGSLRTSKVPALRYDLPHDKKEMDPLQVKLAQKLIGELNWTGTRTRPDIIFAISKAAQCITRDAVLAVEAATQIFKFLKATKEEGLRYVANPDSFGKHQELRVPRKEALVEVFTDASHAPDAGRSQECVHVFAAGQLIGWSSNKQTMTSLSTAESELCAVLEGVAYGEGTKCVLEEILQVPVQAVIYCDNAATVALVTGSSNLWRTRGLKIKAAALQERLQCDIWQMYHLDGVYMTADLGTKPLTASRVDELRKLINMGGPTSCRPQASRLQATNMMKILVCLAMLSTVDGATMEQAMTMDDMATVVTLNSGQTALWMGLTAMVLSILFLWETAWFLAGYQRIKARSKEDPSSLPSSSAPTSTGMESTTATGTASNTSTGMTSSTPPGMTPTPSTGMSSAPTASSSAPMPPRKAPPVRPPRSVEPAGSEDYWTTRGGWHVRVHRQPRIQLFDPCDAARPFGLEELTGDRVTYVTFQNDGETQVIRDIFRYKVDAKRRLDRTWKGVTEFVIR</sequence>
<keyword evidence="1" id="KW-0863">Zinc-finger</keyword>
<feature type="region of interest" description="Disordered" evidence="3">
    <location>
        <begin position="316"/>
        <end position="357"/>
    </location>
</feature>
<evidence type="ECO:0000259" key="5">
    <source>
        <dbReference type="PROSITE" id="PS50103"/>
    </source>
</evidence>
<keyword evidence="4" id="KW-1133">Transmembrane helix</keyword>
<feature type="region of interest" description="Disordered" evidence="3">
    <location>
        <begin position="51"/>
        <end position="142"/>
    </location>
</feature>
<dbReference type="GO" id="GO:0008270">
    <property type="term" value="F:zinc ion binding"/>
    <property type="evidence" value="ECO:0007669"/>
    <property type="project" value="UniProtKB-KW"/>
</dbReference>
<dbReference type="EMBL" id="CAJNDS010000646">
    <property type="protein sequence ID" value="CAE7224868.1"/>
    <property type="molecule type" value="Genomic_DNA"/>
</dbReference>
<reference evidence="6" key="1">
    <citation type="submission" date="2021-02" db="EMBL/GenBank/DDBJ databases">
        <authorList>
            <person name="Dougan E. K."/>
            <person name="Rhodes N."/>
            <person name="Thang M."/>
            <person name="Chan C."/>
        </authorList>
    </citation>
    <scope>NUCLEOTIDE SEQUENCE</scope>
</reference>
<dbReference type="OrthoDB" id="408995at2759"/>
<evidence type="ECO:0000313" key="6">
    <source>
        <dbReference type="EMBL" id="CAE7224868.1"/>
    </source>
</evidence>
<proteinExistence type="predicted"/>
<feature type="compositionally biased region" description="Gly residues" evidence="3">
    <location>
        <begin position="2180"/>
        <end position="2189"/>
    </location>
</feature>
<feature type="region of interest" description="Disordered" evidence="3">
    <location>
        <begin position="3011"/>
        <end position="3097"/>
    </location>
</feature>
<dbReference type="InterPro" id="IPR013103">
    <property type="entry name" value="RVT_2"/>
</dbReference>
<feature type="compositionally biased region" description="Polar residues" evidence="3">
    <location>
        <begin position="82"/>
        <end position="93"/>
    </location>
</feature>
<evidence type="ECO:0000313" key="7">
    <source>
        <dbReference type="Proteomes" id="UP000604046"/>
    </source>
</evidence>
<feature type="compositionally biased region" description="Gly residues" evidence="3">
    <location>
        <begin position="51"/>
        <end position="62"/>
    </location>
</feature>
<gene>
    <name evidence="6" type="ORF">SNAT2548_LOCUS8603</name>
</gene>
<keyword evidence="7" id="KW-1185">Reference proteome</keyword>
<protein>
    <recommendedName>
        <fullName evidence="5">C3H1-type domain-containing protein</fullName>
    </recommendedName>
</protein>
<feature type="compositionally biased region" description="Basic and acidic residues" evidence="3">
    <location>
        <begin position="814"/>
        <end position="824"/>
    </location>
</feature>
<feature type="compositionally biased region" description="Basic residues" evidence="3">
    <location>
        <begin position="825"/>
        <end position="836"/>
    </location>
</feature>
<dbReference type="PROSITE" id="PS50103">
    <property type="entry name" value="ZF_C3H1"/>
    <property type="match status" value="1"/>
</dbReference>
<dbReference type="Proteomes" id="UP000604046">
    <property type="component" value="Unassembled WGS sequence"/>
</dbReference>
<feature type="compositionally biased region" description="Basic and acidic residues" evidence="3">
    <location>
        <begin position="740"/>
        <end position="757"/>
    </location>
</feature>
<feature type="compositionally biased region" description="Polar residues" evidence="3">
    <location>
        <begin position="329"/>
        <end position="343"/>
    </location>
</feature>
<dbReference type="SUPFAM" id="SSF53098">
    <property type="entry name" value="Ribonuclease H-like"/>
    <property type="match status" value="1"/>
</dbReference>
<evidence type="ECO:0000256" key="4">
    <source>
        <dbReference type="SAM" id="Phobius"/>
    </source>
</evidence>
<feature type="region of interest" description="Disordered" evidence="3">
    <location>
        <begin position="806"/>
        <end position="856"/>
    </location>
</feature>
<feature type="compositionally biased region" description="Acidic residues" evidence="3">
    <location>
        <begin position="2151"/>
        <end position="2177"/>
    </location>
</feature>
<dbReference type="Pfam" id="PF07727">
    <property type="entry name" value="RVT_2"/>
    <property type="match status" value="1"/>
</dbReference>
<feature type="region of interest" description="Disordered" evidence="3">
    <location>
        <begin position="164"/>
        <end position="183"/>
    </location>
</feature>
<comment type="caution">
    <text evidence="6">The sequence shown here is derived from an EMBL/GenBank/DDBJ whole genome shotgun (WGS) entry which is preliminary data.</text>
</comment>
<feature type="compositionally biased region" description="Low complexity" evidence="3">
    <location>
        <begin position="98"/>
        <end position="111"/>
    </location>
</feature>
<keyword evidence="2" id="KW-0175">Coiled coil</keyword>
<evidence type="ECO:0000256" key="3">
    <source>
        <dbReference type="SAM" id="MobiDB-lite"/>
    </source>
</evidence>
<feature type="region of interest" description="Disordered" evidence="3">
    <location>
        <begin position="739"/>
        <end position="758"/>
    </location>
</feature>
<feature type="compositionally biased region" description="Low complexity" evidence="3">
    <location>
        <begin position="131"/>
        <end position="142"/>
    </location>
</feature>
<feature type="compositionally biased region" description="Polar residues" evidence="3">
    <location>
        <begin position="164"/>
        <end position="182"/>
    </location>
</feature>
<keyword evidence="1" id="KW-0862">Zinc</keyword>
<evidence type="ECO:0000256" key="1">
    <source>
        <dbReference type="PROSITE-ProRule" id="PRU00723"/>
    </source>
</evidence>
<dbReference type="GO" id="GO:0003676">
    <property type="term" value="F:nucleic acid binding"/>
    <property type="evidence" value="ECO:0007669"/>
    <property type="project" value="InterPro"/>
</dbReference>
<feature type="region of interest" description="Disordered" evidence="3">
    <location>
        <begin position="1"/>
        <end position="23"/>
    </location>
</feature>
<feature type="compositionally biased region" description="Pro residues" evidence="3">
    <location>
        <begin position="3073"/>
        <end position="3084"/>
    </location>
</feature>
<feature type="region of interest" description="Disordered" evidence="3">
    <location>
        <begin position="2147"/>
        <end position="2201"/>
    </location>
</feature>
<feature type="compositionally biased region" description="Basic and acidic residues" evidence="3">
    <location>
        <begin position="1152"/>
        <end position="1163"/>
    </location>
</feature>
<dbReference type="InterPro" id="IPR012337">
    <property type="entry name" value="RNaseH-like_sf"/>
</dbReference>